<dbReference type="SUPFAM" id="SSF57889">
    <property type="entry name" value="Cysteine-rich domain"/>
    <property type="match status" value="1"/>
</dbReference>
<dbReference type="Pfam" id="PF02141">
    <property type="entry name" value="DENN"/>
    <property type="match status" value="1"/>
</dbReference>
<dbReference type="Pfam" id="PF03456">
    <property type="entry name" value="uDENN"/>
    <property type="match status" value="1"/>
</dbReference>
<dbReference type="InterPro" id="IPR005112">
    <property type="entry name" value="dDENN_dom"/>
</dbReference>
<dbReference type="SMART" id="SM00800">
    <property type="entry name" value="uDENN"/>
    <property type="match status" value="1"/>
</dbReference>
<feature type="domain" description="UDENN" evidence="7">
    <location>
        <begin position="234"/>
        <end position="1002"/>
    </location>
</feature>
<evidence type="ECO:0000313" key="8">
    <source>
        <dbReference type="EMBL" id="KAJ9614267.1"/>
    </source>
</evidence>
<dbReference type="InterPro" id="IPR001194">
    <property type="entry name" value="cDENN_dom"/>
</dbReference>
<feature type="domain" description="Phorbol-ester/DAG-type" evidence="6">
    <location>
        <begin position="870"/>
        <end position="917"/>
    </location>
</feature>
<dbReference type="SMART" id="SM00801">
    <property type="entry name" value="dDENN"/>
    <property type="match status" value="1"/>
</dbReference>
<dbReference type="Gene3D" id="3.40.50.11500">
    <property type="match status" value="1"/>
</dbReference>
<dbReference type="Pfam" id="PF03455">
    <property type="entry name" value="dDENN"/>
    <property type="match status" value="1"/>
</dbReference>
<evidence type="ECO:0000313" key="9">
    <source>
        <dbReference type="Proteomes" id="UP001172673"/>
    </source>
</evidence>
<dbReference type="AlphaFoldDB" id="A0AA38XIU2"/>
<dbReference type="InterPro" id="IPR002219">
    <property type="entry name" value="PKC_DAG/PE"/>
</dbReference>
<dbReference type="PROSITE" id="PS50081">
    <property type="entry name" value="ZF_DAG_PE_2"/>
    <property type="match status" value="1"/>
</dbReference>
<dbReference type="GO" id="GO:0031410">
    <property type="term" value="C:cytoplasmic vesicle"/>
    <property type="evidence" value="ECO:0007669"/>
    <property type="project" value="TreeGrafter"/>
</dbReference>
<feature type="region of interest" description="Disordered" evidence="5">
    <location>
        <begin position="159"/>
        <end position="195"/>
    </location>
</feature>
<dbReference type="PANTHER" id="PTHR12296:SF21">
    <property type="entry name" value="DENN DOMAIN-CONTAINING PROTEIN 3"/>
    <property type="match status" value="1"/>
</dbReference>
<evidence type="ECO:0000256" key="2">
    <source>
        <dbReference type="ARBA" id="ARBA00022737"/>
    </source>
</evidence>
<evidence type="ECO:0000256" key="1">
    <source>
        <dbReference type="ARBA" id="ARBA00022723"/>
    </source>
</evidence>
<sequence>MPATLESSESSRPLADYFWIAGLDSQQLVDAFSQQRWSHNTVNTNGSNGLDSIIQEEVTAENDESSILQSPRASVSHSRRDSYQRLSQLSDEARGTIRSIDSATNSRSNRSSMTLRATGPTAVPHDARMSTAISEVDFDKAMKKFATNRDEFYLDLNFNQPDTVKPKPTRSTNSRHKTQKIVGQDEGPALPSRNFGSIRRHLSFKDMSSTKRQLSMARRTSTRTSRRMSSYNSVIPSPESFHSSPDQHPLTRKFEPVLLERYPRTANPEKGQRRGPFPDYVPMFAFPNDLKVISSDTKPRSTWHEFSMTAADNSRLTAVTVTIWLPLSRDLATGLDRRCEEWRKAHMSEAEREMATSLAERLAMESTKLSRLLTQLPQVSQDSRDREALEEEISSVEEKITVMSDMLRPLRHNSESDIQGLAGGETRYWVPRAYGILGRDSSMANYWRQWLRAVIVPMTDGGVLRVPASSPKVGMWLPLERYVATLCLESPSPATSKTQIQSSIRELQLYAKKEAANELPGSRTTDLYPLFRTLTIPNIVLLLEYALAESRIILLSSHVAMLQLVSKAILELIWPLEWTGVYIPVLPSRLVQALDAPCPYICGIDRKYEKYDLPDDDFVLVDLDKNELHSTAPPPFLPKQQRRKLISLLYQAAPLHQSFGVTPGPPAYATETYPYDAFSAEIESTFTAIAKSTNLDNLASLSSTLFGPQAAADSIRRAPMLNVFLASAPTRGKSTDRPRTSSTARQSIATSSDGQSPITSSFPWTPATGSPRTDSGYALQTSLREKKSKNFDSLSKRSFSGSNHMLRKASVPFIKHNANPSSSTTLSENRNGSTYAPSTYAQSTLAASTVMPGMSAQPASNGQGIYWSEGHCLQWRAADGLSTCVLCDDKAHDGFYRCSGCGFVIHDRCADQISIVCSAAFYPDQVRAAFARCMASLFYTYRKFMQPAPAQKRKTGSVYTFDNDAFIKTLPPDHGAYMEMLRQTQAWNEFIMDREEKQAKPSIALFDAVILAKRGRAGLRASLPGMGFNRRSFSPLSPSIPTRADLLSDTSQHQWRIVAVPSSSERPELGSAANGRDYHSIVTRKPAKLEEGLFKQEEKLPDVPAFPKKSRMSMLSNKLNGLGMHAP</sequence>
<keyword evidence="9" id="KW-1185">Reference proteome</keyword>
<feature type="compositionally biased region" description="Polar residues" evidence="5">
    <location>
        <begin position="99"/>
        <end position="115"/>
    </location>
</feature>
<evidence type="ECO:0000259" key="6">
    <source>
        <dbReference type="PROSITE" id="PS50081"/>
    </source>
</evidence>
<dbReference type="SMART" id="SM00799">
    <property type="entry name" value="DENN"/>
    <property type="match status" value="1"/>
</dbReference>
<feature type="region of interest" description="Disordered" evidence="5">
    <location>
        <begin position="61"/>
        <end position="123"/>
    </location>
</feature>
<reference evidence="8" key="1">
    <citation type="submission" date="2022-10" db="EMBL/GenBank/DDBJ databases">
        <title>Culturing micro-colonial fungi from biological soil crusts in the Mojave desert and describing Neophaeococcomyces mojavensis, and introducing the new genera and species Taxawa tesnikishii.</title>
        <authorList>
            <person name="Kurbessoian T."/>
            <person name="Stajich J.E."/>
        </authorList>
    </citation>
    <scope>NUCLEOTIDE SEQUENCE</scope>
    <source>
        <strain evidence="8">TK_41</strain>
    </source>
</reference>
<keyword evidence="3" id="KW-0862">Zinc</keyword>
<dbReference type="GO" id="GO:0046872">
    <property type="term" value="F:metal ion binding"/>
    <property type="evidence" value="ECO:0007669"/>
    <property type="project" value="UniProtKB-KW"/>
</dbReference>
<proteinExistence type="predicted"/>
<dbReference type="Pfam" id="PF03107">
    <property type="entry name" value="C1_2"/>
    <property type="match status" value="1"/>
</dbReference>
<evidence type="ECO:0000256" key="3">
    <source>
        <dbReference type="ARBA" id="ARBA00022833"/>
    </source>
</evidence>
<dbReference type="InterPro" id="IPR043153">
    <property type="entry name" value="DENN_C"/>
</dbReference>
<gene>
    <name evidence="8" type="ORF">H2200_002403</name>
</gene>
<dbReference type="GO" id="GO:0032483">
    <property type="term" value="P:regulation of Rab protein signal transduction"/>
    <property type="evidence" value="ECO:0007669"/>
    <property type="project" value="TreeGrafter"/>
</dbReference>
<dbReference type="InterPro" id="IPR046349">
    <property type="entry name" value="C1-like_sf"/>
</dbReference>
<dbReference type="PANTHER" id="PTHR12296">
    <property type="entry name" value="DENN DOMAIN-CONTAINING PROTEIN 4"/>
    <property type="match status" value="1"/>
</dbReference>
<evidence type="ECO:0000256" key="4">
    <source>
        <dbReference type="SAM" id="Coils"/>
    </source>
</evidence>
<feature type="compositionally biased region" description="Polar residues" evidence="5">
    <location>
        <begin position="818"/>
        <end position="835"/>
    </location>
</feature>
<dbReference type="InterPro" id="IPR051696">
    <property type="entry name" value="DENN_Domain_GEFs"/>
</dbReference>
<protein>
    <recommendedName>
        <fullName evidence="10">DDENN domain protein</fullName>
    </recommendedName>
</protein>
<dbReference type="EMBL" id="JAPDRK010000003">
    <property type="protein sequence ID" value="KAJ9614267.1"/>
    <property type="molecule type" value="Genomic_DNA"/>
</dbReference>
<feature type="compositionally biased region" description="Polar residues" evidence="5">
    <location>
        <begin position="65"/>
        <end position="76"/>
    </location>
</feature>
<evidence type="ECO:0000256" key="5">
    <source>
        <dbReference type="SAM" id="MobiDB-lite"/>
    </source>
</evidence>
<dbReference type="InterPro" id="IPR004146">
    <property type="entry name" value="DC1"/>
</dbReference>
<keyword evidence="4" id="KW-0175">Coiled coil</keyword>
<comment type="caution">
    <text evidence="8">The sequence shown here is derived from an EMBL/GenBank/DDBJ whole genome shotgun (WGS) entry which is preliminary data.</text>
</comment>
<keyword evidence="2" id="KW-0677">Repeat</keyword>
<organism evidence="8 9">
    <name type="scientific">Cladophialophora chaetospira</name>
    <dbReference type="NCBI Taxonomy" id="386627"/>
    <lineage>
        <taxon>Eukaryota</taxon>
        <taxon>Fungi</taxon>
        <taxon>Dikarya</taxon>
        <taxon>Ascomycota</taxon>
        <taxon>Pezizomycotina</taxon>
        <taxon>Eurotiomycetes</taxon>
        <taxon>Chaetothyriomycetidae</taxon>
        <taxon>Chaetothyriales</taxon>
        <taxon>Herpotrichiellaceae</taxon>
        <taxon>Cladophialophora</taxon>
    </lineage>
</organism>
<dbReference type="InterPro" id="IPR005113">
    <property type="entry name" value="uDENN_dom"/>
</dbReference>
<dbReference type="PROSITE" id="PS50211">
    <property type="entry name" value="DENN"/>
    <property type="match status" value="1"/>
</dbReference>
<dbReference type="InterPro" id="IPR037516">
    <property type="entry name" value="Tripartite_DENN"/>
</dbReference>
<feature type="region of interest" description="Disordered" evidence="5">
    <location>
        <begin position="207"/>
        <end position="249"/>
    </location>
</feature>
<feature type="region of interest" description="Disordered" evidence="5">
    <location>
        <begin position="729"/>
        <end position="776"/>
    </location>
</feature>
<feature type="compositionally biased region" description="Polar residues" evidence="5">
    <location>
        <begin position="740"/>
        <end position="776"/>
    </location>
</feature>
<name>A0AA38XIU2_9EURO</name>
<keyword evidence="1" id="KW-0479">Metal-binding</keyword>
<accession>A0AA38XIU2</accession>
<feature type="coiled-coil region" evidence="4">
    <location>
        <begin position="379"/>
        <end position="406"/>
    </location>
</feature>
<feature type="region of interest" description="Disordered" evidence="5">
    <location>
        <begin position="812"/>
        <end position="835"/>
    </location>
</feature>
<dbReference type="CDD" id="cd00029">
    <property type="entry name" value="C1"/>
    <property type="match status" value="1"/>
</dbReference>
<dbReference type="Proteomes" id="UP001172673">
    <property type="component" value="Unassembled WGS sequence"/>
</dbReference>
<evidence type="ECO:0008006" key="10">
    <source>
        <dbReference type="Google" id="ProtNLM"/>
    </source>
</evidence>
<feature type="compositionally biased region" description="Polar residues" evidence="5">
    <location>
        <begin position="231"/>
        <end position="246"/>
    </location>
</feature>
<evidence type="ECO:0000259" key="7">
    <source>
        <dbReference type="PROSITE" id="PS50211"/>
    </source>
</evidence>